<evidence type="ECO:0000313" key="2">
    <source>
        <dbReference type="Proteomes" id="UP000054485"/>
    </source>
</evidence>
<dbReference type="InParanoid" id="A0A0D0ADB1"/>
<proteinExistence type="predicted"/>
<reference evidence="2" key="2">
    <citation type="submission" date="2015-01" db="EMBL/GenBank/DDBJ databases">
        <title>Evolutionary Origins and Diversification of the Mycorrhizal Mutualists.</title>
        <authorList>
            <consortium name="DOE Joint Genome Institute"/>
            <consortium name="Mycorrhizal Genomics Consortium"/>
            <person name="Kohler A."/>
            <person name="Kuo A."/>
            <person name="Nagy L.G."/>
            <person name="Floudas D."/>
            <person name="Copeland A."/>
            <person name="Barry K.W."/>
            <person name="Cichocki N."/>
            <person name="Veneault-Fourrey C."/>
            <person name="LaButti K."/>
            <person name="Lindquist E.A."/>
            <person name="Lipzen A."/>
            <person name="Lundell T."/>
            <person name="Morin E."/>
            <person name="Murat C."/>
            <person name="Riley R."/>
            <person name="Ohm R."/>
            <person name="Sun H."/>
            <person name="Tunlid A."/>
            <person name="Henrissat B."/>
            <person name="Grigoriev I.V."/>
            <person name="Hibbett D.S."/>
            <person name="Martin F."/>
        </authorList>
    </citation>
    <scope>NUCLEOTIDE SEQUENCE [LARGE SCALE GENOMIC DNA]</scope>
    <source>
        <strain evidence="2">UH-Slu-Lm8-n1</strain>
    </source>
</reference>
<name>A0A0D0ADB1_9AGAM</name>
<organism evidence="1 2">
    <name type="scientific">Suillus luteus UH-Slu-Lm8-n1</name>
    <dbReference type="NCBI Taxonomy" id="930992"/>
    <lineage>
        <taxon>Eukaryota</taxon>
        <taxon>Fungi</taxon>
        <taxon>Dikarya</taxon>
        <taxon>Basidiomycota</taxon>
        <taxon>Agaricomycotina</taxon>
        <taxon>Agaricomycetes</taxon>
        <taxon>Agaricomycetidae</taxon>
        <taxon>Boletales</taxon>
        <taxon>Suillineae</taxon>
        <taxon>Suillaceae</taxon>
        <taxon>Suillus</taxon>
    </lineage>
</organism>
<dbReference type="EMBL" id="KN835139">
    <property type="protein sequence ID" value="KIK48230.1"/>
    <property type="molecule type" value="Genomic_DNA"/>
</dbReference>
<gene>
    <name evidence="1" type="ORF">CY34DRAFT_798327</name>
</gene>
<dbReference type="AlphaFoldDB" id="A0A0D0ADB1"/>
<accession>A0A0D0ADB1</accession>
<evidence type="ECO:0000313" key="1">
    <source>
        <dbReference type="EMBL" id="KIK48230.1"/>
    </source>
</evidence>
<reference evidence="1 2" key="1">
    <citation type="submission" date="2014-04" db="EMBL/GenBank/DDBJ databases">
        <authorList>
            <consortium name="DOE Joint Genome Institute"/>
            <person name="Kuo A."/>
            <person name="Ruytinx J."/>
            <person name="Rineau F."/>
            <person name="Colpaert J."/>
            <person name="Kohler A."/>
            <person name="Nagy L.G."/>
            <person name="Floudas D."/>
            <person name="Copeland A."/>
            <person name="Barry K.W."/>
            <person name="Cichocki N."/>
            <person name="Veneault-Fourrey C."/>
            <person name="LaButti K."/>
            <person name="Lindquist E.A."/>
            <person name="Lipzen A."/>
            <person name="Lundell T."/>
            <person name="Morin E."/>
            <person name="Murat C."/>
            <person name="Sun H."/>
            <person name="Tunlid A."/>
            <person name="Henrissat B."/>
            <person name="Grigoriev I.V."/>
            <person name="Hibbett D.S."/>
            <person name="Martin F."/>
            <person name="Nordberg H.P."/>
            <person name="Cantor M.N."/>
            <person name="Hua S.X."/>
        </authorList>
    </citation>
    <scope>NUCLEOTIDE SEQUENCE [LARGE SCALE GENOMIC DNA]</scope>
    <source>
        <strain evidence="1 2">UH-Slu-Lm8-n1</strain>
    </source>
</reference>
<keyword evidence="2" id="KW-1185">Reference proteome</keyword>
<dbReference type="HOGENOM" id="CLU_2414785_0_0_1"/>
<sequence length="92" mass="10607">MHWTLRREIAFDDRSWLHSLIMHRGWPSLPVAAVFMIPHLRQGINVRARGRCFVLKGSKSPKQWTRGVCVLTTGICYVLDSTEIARSTCDLR</sequence>
<dbReference type="Proteomes" id="UP000054485">
    <property type="component" value="Unassembled WGS sequence"/>
</dbReference>
<protein>
    <submittedName>
        <fullName evidence="1">Uncharacterized protein</fullName>
    </submittedName>
</protein>